<dbReference type="Proteomes" id="UP000243525">
    <property type="component" value="Unassembled WGS sequence"/>
</dbReference>
<evidence type="ECO:0000256" key="1">
    <source>
        <dbReference type="ARBA" id="ARBA00022679"/>
    </source>
</evidence>
<dbReference type="GO" id="GO:0016757">
    <property type="term" value="F:glycosyltransferase activity"/>
    <property type="evidence" value="ECO:0007669"/>
    <property type="project" value="InterPro"/>
</dbReference>
<evidence type="ECO:0000259" key="4">
    <source>
        <dbReference type="Pfam" id="PF13439"/>
    </source>
</evidence>
<dbReference type="PANTHER" id="PTHR46401:SF2">
    <property type="entry name" value="GLYCOSYLTRANSFERASE WBBK-RELATED"/>
    <property type="match status" value="1"/>
</dbReference>
<dbReference type="SUPFAM" id="SSF53756">
    <property type="entry name" value="UDP-Glycosyltransferase/glycogen phosphorylase"/>
    <property type="match status" value="1"/>
</dbReference>
<feature type="domain" description="Glycosyl transferase family 1" evidence="3">
    <location>
        <begin position="202"/>
        <end position="344"/>
    </location>
</feature>
<evidence type="ECO:0000313" key="5">
    <source>
        <dbReference type="EMBL" id="PTN10561.1"/>
    </source>
</evidence>
<dbReference type="Gene3D" id="3.40.50.2000">
    <property type="entry name" value="Glycogen Phosphorylase B"/>
    <property type="match status" value="2"/>
</dbReference>
<dbReference type="PANTHER" id="PTHR46401">
    <property type="entry name" value="GLYCOSYLTRANSFERASE WBBK-RELATED"/>
    <property type="match status" value="1"/>
</dbReference>
<evidence type="ECO:0000313" key="6">
    <source>
        <dbReference type="Proteomes" id="UP000243525"/>
    </source>
</evidence>
<proteinExistence type="predicted"/>
<dbReference type="InterPro" id="IPR028098">
    <property type="entry name" value="Glyco_trans_4-like_N"/>
</dbReference>
<dbReference type="AlphaFoldDB" id="A0A2T5C6J9"/>
<keyword evidence="2" id="KW-0175">Coiled coil</keyword>
<keyword evidence="1 5" id="KW-0808">Transferase</keyword>
<sequence>MTKLLKIGFDAKRAFMNPTGLGSYSRNTIQALQASYPGNDYYLFTPSVKAGLFTAPDPMVTIAPQGQWWKSVKPVWRSYKVTELSQKMGLDLFHGLSHELPVGLEKAGIRSVVTFHDLIILRYPKYYRAADRRIYYRKYKHSARVADKIIAISEQTKDDLMHYMGVDESKIEVLYQSINPLFFEKSAEEALAATREKYRLPGEFILIPGTLEKRKNQANVLKAILEQKIDMPVVVVGKMTNYMKELKELVAELKDQLIFLQYVPMQDLAHLYQLAHLCVFVSQFEGFGLPVAEAQACGCPVVTAWLSSMPEVGAQAATYVDPFDPESIGYGLMSLLNNANQREQKIALGHENAERFRPERYADDLMRIYQSL</sequence>
<dbReference type="Pfam" id="PF00534">
    <property type="entry name" value="Glycos_transf_1"/>
    <property type="match status" value="1"/>
</dbReference>
<dbReference type="InterPro" id="IPR001296">
    <property type="entry name" value="Glyco_trans_1"/>
</dbReference>
<evidence type="ECO:0000256" key="2">
    <source>
        <dbReference type="SAM" id="Coils"/>
    </source>
</evidence>
<dbReference type="OrthoDB" id="9801609at2"/>
<gene>
    <name evidence="5" type="ORF">C8N47_101211</name>
</gene>
<feature type="coiled-coil region" evidence="2">
    <location>
        <begin position="236"/>
        <end position="263"/>
    </location>
</feature>
<dbReference type="Pfam" id="PF13439">
    <property type="entry name" value="Glyco_transf_4"/>
    <property type="match status" value="1"/>
</dbReference>
<dbReference type="GO" id="GO:0009103">
    <property type="term" value="P:lipopolysaccharide biosynthetic process"/>
    <property type="evidence" value="ECO:0007669"/>
    <property type="project" value="TreeGrafter"/>
</dbReference>
<organism evidence="5 6">
    <name type="scientific">Mangrovibacterium marinum</name>
    <dbReference type="NCBI Taxonomy" id="1639118"/>
    <lineage>
        <taxon>Bacteria</taxon>
        <taxon>Pseudomonadati</taxon>
        <taxon>Bacteroidota</taxon>
        <taxon>Bacteroidia</taxon>
        <taxon>Marinilabiliales</taxon>
        <taxon>Prolixibacteraceae</taxon>
        <taxon>Mangrovibacterium</taxon>
    </lineage>
</organism>
<name>A0A2T5C6J9_9BACT</name>
<reference evidence="5 6" key="1">
    <citation type="submission" date="2018-04" db="EMBL/GenBank/DDBJ databases">
        <title>Genomic Encyclopedia of Archaeal and Bacterial Type Strains, Phase II (KMG-II): from individual species to whole genera.</title>
        <authorList>
            <person name="Goeker M."/>
        </authorList>
    </citation>
    <scope>NUCLEOTIDE SEQUENCE [LARGE SCALE GENOMIC DNA]</scope>
    <source>
        <strain evidence="5 6">DSM 28823</strain>
    </source>
</reference>
<accession>A0A2T5C6J9</accession>
<evidence type="ECO:0000259" key="3">
    <source>
        <dbReference type="Pfam" id="PF00534"/>
    </source>
</evidence>
<feature type="domain" description="Glycosyltransferase subfamily 4-like N-terminal" evidence="4">
    <location>
        <begin position="20"/>
        <end position="179"/>
    </location>
</feature>
<dbReference type="RefSeq" id="WP_107820664.1">
    <property type="nucleotide sequence ID" value="NZ_OY782574.1"/>
</dbReference>
<keyword evidence="6" id="KW-1185">Reference proteome</keyword>
<protein>
    <submittedName>
        <fullName evidence="5">Glycosyltransferase involved in cell wall biosynthesis</fullName>
    </submittedName>
</protein>
<dbReference type="EMBL" id="QAAD01000001">
    <property type="protein sequence ID" value="PTN10561.1"/>
    <property type="molecule type" value="Genomic_DNA"/>
</dbReference>
<comment type="caution">
    <text evidence="5">The sequence shown here is derived from an EMBL/GenBank/DDBJ whole genome shotgun (WGS) entry which is preliminary data.</text>
</comment>
<dbReference type="CDD" id="cd03809">
    <property type="entry name" value="GT4_MtfB-like"/>
    <property type="match status" value="1"/>
</dbReference>